<evidence type="ECO:0000313" key="4">
    <source>
        <dbReference type="Proteomes" id="UP000003494"/>
    </source>
</evidence>
<gene>
    <name evidence="3" type="ORF">GCWU000342_00446</name>
</gene>
<protein>
    <recommendedName>
        <fullName evidence="2">Thioester domain-containing protein</fullName>
    </recommendedName>
</protein>
<keyword evidence="1" id="KW-0812">Transmembrane</keyword>
<name>C4G8Z6_9FIRM</name>
<dbReference type="Proteomes" id="UP000003494">
    <property type="component" value="Unassembled WGS sequence"/>
</dbReference>
<dbReference type="Pfam" id="PF20610">
    <property type="entry name" value="TED_2"/>
    <property type="match status" value="1"/>
</dbReference>
<dbReference type="AlphaFoldDB" id="C4G8Z6"/>
<dbReference type="HOGENOM" id="CLU_329793_0_0_9"/>
<accession>C4G8Z6</accession>
<feature type="domain" description="Thioester" evidence="2">
    <location>
        <begin position="59"/>
        <end position="181"/>
    </location>
</feature>
<keyword evidence="1" id="KW-0472">Membrane</keyword>
<dbReference type="eggNOG" id="COG4932">
    <property type="taxonomic scope" value="Bacteria"/>
</dbReference>
<organism evidence="3 4">
    <name type="scientific">Shuttleworthella satelles DSM 14600</name>
    <dbReference type="NCBI Taxonomy" id="626523"/>
    <lineage>
        <taxon>Bacteria</taxon>
        <taxon>Bacillati</taxon>
        <taxon>Bacillota</taxon>
        <taxon>Clostridia</taxon>
        <taxon>Lachnospirales</taxon>
        <taxon>Lachnospiraceae</taxon>
        <taxon>Shuttleworthella</taxon>
    </lineage>
</organism>
<comment type="caution">
    <text evidence="3">The sequence shown here is derived from an EMBL/GenBank/DDBJ whole genome shotgun (WGS) entry which is preliminary data.</text>
</comment>
<proteinExistence type="predicted"/>
<dbReference type="InterPro" id="IPR046751">
    <property type="entry name" value="TED_2"/>
</dbReference>
<evidence type="ECO:0000259" key="2">
    <source>
        <dbReference type="Pfam" id="PF20610"/>
    </source>
</evidence>
<reference evidence="3" key="1">
    <citation type="submission" date="2009-04" db="EMBL/GenBank/DDBJ databases">
        <authorList>
            <person name="Weinstock G."/>
            <person name="Sodergren E."/>
            <person name="Clifton S."/>
            <person name="Fulton L."/>
            <person name="Fulton B."/>
            <person name="Courtney L."/>
            <person name="Fronick C."/>
            <person name="Harrison M."/>
            <person name="Strong C."/>
            <person name="Farmer C."/>
            <person name="Delahaunty K."/>
            <person name="Markovic C."/>
            <person name="Hall O."/>
            <person name="Minx P."/>
            <person name="Tomlinson C."/>
            <person name="Mitreva M."/>
            <person name="Nelson J."/>
            <person name="Hou S."/>
            <person name="Wollam A."/>
            <person name="Pepin K.H."/>
            <person name="Johnson M."/>
            <person name="Bhonagiri V."/>
            <person name="Nash W.E."/>
            <person name="Warren W."/>
            <person name="Chinwalla A."/>
            <person name="Mardis E.R."/>
            <person name="Wilson R.K."/>
        </authorList>
    </citation>
    <scope>NUCLEOTIDE SEQUENCE [LARGE SCALE GENOMIC DNA]</scope>
    <source>
        <strain evidence="3">DSM 14600</strain>
    </source>
</reference>
<keyword evidence="1" id="KW-1133">Transmembrane helix</keyword>
<sequence>MGGSMKNSICRRRRTRVVCLVLLLAVLGTILPLPLRGAGRRFGRVFAVEDLAVLKSYAKEVSYEQAGLGKGNWTNDFILQRGGSDYHGFCVNPNKSTPGIGTSFRVSEQRDEQVRKVLYYGYGSRTNAMGELGLSPEEQLVISHVTLARAMGDPHWSVDLNARGKEQAERYWKLVKSRPAPKENLLRAFLCHNKDAEGQDLLYFWQAPKEEEVPGTSFVIRKRSAADPLTEKNRCYSLAGVCYGLYDDAACRKQLQEICLTREGESQRYEGTFQNLTPGKQYFVRESRGPANGSYRTDERVYSFTAKAGGNVHEIGSMELKDEPVYDVPDILWRKKDAQLSEKGQGDGSLFGAEYSIRFYPEDLPSAEAAKDKKATYLWLMRTDEKGEIHFQDPRCYVSGDPLLEYQGKKVLPLGSYLIQEKKAPRDAKGRAIYALDPKLYLLKTVCGSDHQVKTVHPLIDGQREQILRGGILLEKRETSYPDGRDYTAAMSLEGIRFSIYNRSAKTVAVDLNRDGIYSEDERFAPGAKIREMICKKYSQEEAMRLYGLKSEAKEVYLATTDDDGDGYDRSLPYGKYGIVEETMKTGGEFRLVNQDYCLGERQEKTVEISRDLQGGKLCQTDIDGKKLTFAENNRPIRSDLLLRKIKEDSKEKIQVPFLLIREETGEKHIVMTGADGSFDSRAGHIAHSHKTNANDRFLDRIQLDQGSKETKSGEWQIKQDKPLTVSEMTEDAGTWFGLGRYGNMARIDDQLGALPKGHYRLMELSCDKNRGYELVNLRFAIGQDPNRPGEIADLGTVSDRPIKPEIPRTEGKVYAPRLGDLGQLWIFLICGTFALGSMAVLLAIRGRK</sequence>
<evidence type="ECO:0000313" key="3">
    <source>
        <dbReference type="EMBL" id="EEP29093.1"/>
    </source>
</evidence>
<dbReference type="EMBL" id="ACIP02000001">
    <property type="protein sequence ID" value="EEP29093.1"/>
    <property type="molecule type" value="Genomic_DNA"/>
</dbReference>
<feature type="transmembrane region" description="Helical" evidence="1">
    <location>
        <begin position="825"/>
        <end position="845"/>
    </location>
</feature>
<evidence type="ECO:0000256" key="1">
    <source>
        <dbReference type="SAM" id="Phobius"/>
    </source>
</evidence>
<keyword evidence="4" id="KW-1185">Reference proteome</keyword>
<dbReference type="STRING" id="626523.GCWU000342_00446"/>